<comment type="similarity">
    <text evidence="2 6">Belongs to the bacterial solute-binding protein 3 family.</text>
</comment>
<evidence type="ECO:0000256" key="4">
    <source>
        <dbReference type="ARBA" id="ARBA00022729"/>
    </source>
</evidence>
<evidence type="ECO:0000256" key="1">
    <source>
        <dbReference type="ARBA" id="ARBA00004418"/>
    </source>
</evidence>
<comment type="subcellular location">
    <subcellularLocation>
        <location evidence="1">Periplasm</location>
    </subcellularLocation>
</comment>
<keyword evidence="5" id="KW-0574">Periplasm</keyword>
<evidence type="ECO:0000256" key="5">
    <source>
        <dbReference type="ARBA" id="ARBA00022764"/>
    </source>
</evidence>
<keyword evidence="3" id="KW-0813">Transport</keyword>
<evidence type="ECO:0000313" key="10">
    <source>
        <dbReference type="EMBL" id="GAA3704897.1"/>
    </source>
</evidence>
<evidence type="ECO:0000313" key="11">
    <source>
        <dbReference type="Proteomes" id="UP001501479"/>
    </source>
</evidence>
<dbReference type="CDD" id="cd13703">
    <property type="entry name" value="PBP2_HisJ_LAO"/>
    <property type="match status" value="1"/>
</dbReference>
<dbReference type="Pfam" id="PF00497">
    <property type="entry name" value="SBP_bac_3"/>
    <property type="match status" value="1"/>
</dbReference>
<dbReference type="PANTHER" id="PTHR35936:SF17">
    <property type="entry name" value="ARGININE-BINDING EXTRACELLULAR PROTEIN ARTP"/>
    <property type="match status" value="1"/>
</dbReference>
<dbReference type="InterPro" id="IPR005768">
    <property type="entry name" value="Lys_Arg_Orn-bd"/>
</dbReference>
<dbReference type="SMART" id="SM00079">
    <property type="entry name" value="PBPe"/>
    <property type="match status" value="1"/>
</dbReference>
<feature type="chain" id="PRO_5046889244" evidence="7">
    <location>
        <begin position="23"/>
        <end position="258"/>
    </location>
</feature>
<dbReference type="Proteomes" id="UP001501479">
    <property type="component" value="Unassembled WGS sequence"/>
</dbReference>
<evidence type="ECO:0000256" key="7">
    <source>
        <dbReference type="SAM" id="SignalP"/>
    </source>
</evidence>
<evidence type="ECO:0000256" key="2">
    <source>
        <dbReference type="ARBA" id="ARBA00010333"/>
    </source>
</evidence>
<evidence type="ECO:0000256" key="3">
    <source>
        <dbReference type="ARBA" id="ARBA00022448"/>
    </source>
</evidence>
<reference evidence="11" key="1">
    <citation type="journal article" date="2019" name="Int. J. Syst. Evol. Microbiol.">
        <title>The Global Catalogue of Microorganisms (GCM) 10K type strain sequencing project: providing services to taxonomists for standard genome sequencing and annotation.</title>
        <authorList>
            <consortium name="The Broad Institute Genomics Platform"/>
            <consortium name="The Broad Institute Genome Sequencing Center for Infectious Disease"/>
            <person name="Wu L."/>
            <person name="Ma J."/>
        </authorList>
    </citation>
    <scope>NUCLEOTIDE SEQUENCE [LARGE SCALE GENOMIC DNA]</scope>
    <source>
        <strain evidence="11">JCM 17329</strain>
    </source>
</reference>
<feature type="signal peptide" evidence="7">
    <location>
        <begin position="1"/>
        <end position="22"/>
    </location>
</feature>
<feature type="domain" description="Ionotropic glutamate receptor C-terminal" evidence="9">
    <location>
        <begin position="27"/>
        <end position="253"/>
    </location>
</feature>
<evidence type="ECO:0000256" key="6">
    <source>
        <dbReference type="RuleBase" id="RU003744"/>
    </source>
</evidence>
<comment type="caution">
    <text evidence="10">The sequence shown here is derived from an EMBL/GenBank/DDBJ whole genome shotgun (WGS) entry which is preliminary data.</text>
</comment>
<dbReference type="PANTHER" id="PTHR35936">
    <property type="entry name" value="MEMBRANE-BOUND LYTIC MUREIN TRANSGLYCOSYLASE F"/>
    <property type="match status" value="1"/>
</dbReference>
<dbReference type="NCBIfam" id="TIGR01096">
    <property type="entry name" value="3A0103s03R"/>
    <property type="match status" value="1"/>
</dbReference>
<feature type="domain" description="Solute-binding protein family 3/N-terminal" evidence="8">
    <location>
        <begin position="27"/>
        <end position="254"/>
    </location>
</feature>
<organism evidence="10 11">
    <name type="scientific">Oceanisphaera sediminis</name>
    <dbReference type="NCBI Taxonomy" id="981381"/>
    <lineage>
        <taxon>Bacteria</taxon>
        <taxon>Pseudomonadati</taxon>
        <taxon>Pseudomonadota</taxon>
        <taxon>Gammaproteobacteria</taxon>
        <taxon>Aeromonadales</taxon>
        <taxon>Aeromonadaceae</taxon>
        <taxon>Oceanisphaera</taxon>
    </lineage>
</organism>
<protein>
    <submittedName>
        <fullName evidence="10">ABC transporter substrate-binding protein</fullName>
    </submittedName>
</protein>
<name>A0ABP7DGJ7_9GAMM</name>
<dbReference type="SUPFAM" id="SSF53850">
    <property type="entry name" value="Periplasmic binding protein-like II"/>
    <property type="match status" value="1"/>
</dbReference>
<dbReference type="PROSITE" id="PS01039">
    <property type="entry name" value="SBP_BACTERIAL_3"/>
    <property type="match status" value="1"/>
</dbReference>
<keyword evidence="11" id="KW-1185">Reference proteome</keyword>
<dbReference type="InterPro" id="IPR018313">
    <property type="entry name" value="SBP_3_CS"/>
</dbReference>
<keyword evidence="4 7" id="KW-0732">Signal</keyword>
<proteinExistence type="inferred from homology"/>
<evidence type="ECO:0000259" key="9">
    <source>
        <dbReference type="SMART" id="SM00079"/>
    </source>
</evidence>
<sequence length="258" mass="28937">MKMKMIALAAATTMLTIGPVAAKEWKQVRIAVEGAYPPYSWTTTEGELKGFDIDMANALCEQMQVKCTLVTQEWDGMIPSLLARKFDAIVASMSITEERRLKVDFTDKYYQISSRFVAKKGTEFNFEPDGLKGKSVGVQGSSTHEKYVADNFEGVDIKRYGSPENAFLDLISGRVDLVFNNIPAIESGLLEKQNGDDFDFTGPLITDKKWFGEGVGIAVRKRDDELREKFNGAIKAIRSKGIYQQIQDKYFEFDIYGG</sequence>
<dbReference type="InterPro" id="IPR001638">
    <property type="entry name" value="Solute-binding_3/MltF_N"/>
</dbReference>
<dbReference type="SMART" id="SM00062">
    <property type="entry name" value="PBPb"/>
    <property type="match status" value="1"/>
</dbReference>
<evidence type="ECO:0000259" key="8">
    <source>
        <dbReference type="SMART" id="SM00062"/>
    </source>
</evidence>
<gene>
    <name evidence="10" type="ORF">GCM10022421_09680</name>
</gene>
<accession>A0ABP7DGJ7</accession>
<dbReference type="Gene3D" id="3.40.190.10">
    <property type="entry name" value="Periplasmic binding protein-like II"/>
    <property type="match status" value="2"/>
</dbReference>
<dbReference type="InterPro" id="IPR001320">
    <property type="entry name" value="Iontro_rcpt_C"/>
</dbReference>
<dbReference type="EMBL" id="BAABDS010000010">
    <property type="protein sequence ID" value="GAA3704897.1"/>
    <property type="molecule type" value="Genomic_DNA"/>
</dbReference>